<sequence length="55" mass="5874">MFGPVQTTVCLNADWSLVNESCPTSVRGAYSQPAPVFALAYDRSRTAAATIPEVL</sequence>
<organism evidence="1 2">
    <name type="scientific">Peronospora matthiolae</name>
    <dbReference type="NCBI Taxonomy" id="2874970"/>
    <lineage>
        <taxon>Eukaryota</taxon>
        <taxon>Sar</taxon>
        <taxon>Stramenopiles</taxon>
        <taxon>Oomycota</taxon>
        <taxon>Peronosporomycetes</taxon>
        <taxon>Peronosporales</taxon>
        <taxon>Peronosporaceae</taxon>
        <taxon>Peronospora</taxon>
    </lineage>
</organism>
<name>A0AAV1T9G8_9STRA</name>
<protein>
    <submittedName>
        <fullName evidence="1">Uncharacterized protein</fullName>
    </submittedName>
</protein>
<accession>A0AAV1T9G8</accession>
<dbReference type="EMBL" id="CAKLBY020000030">
    <property type="protein sequence ID" value="CAK7905816.1"/>
    <property type="molecule type" value="Genomic_DNA"/>
</dbReference>
<evidence type="ECO:0000313" key="2">
    <source>
        <dbReference type="Proteomes" id="UP001162060"/>
    </source>
</evidence>
<comment type="caution">
    <text evidence="1">The sequence shown here is derived from an EMBL/GenBank/DDBJ whole genome shotgun (WGS) entry which is preliminary data.</text>
</comment>
<proteinExistence type="predicted"/>
<dbReference type="Proteomes" id="UP001162060">
    <property type="component" value="Unassembled WGS sequence"/>
</dbReference>
<reference evidence="1" key="1">
    <citation type="submission" date="2024-01" db="EMBL/GenBank/DDBJ databases">
        <authorList>
            <person name="Webb A."/>
        </authorList>
    </citation>
    <scope>NUCLEOTIDE SEQUENCE</scope>
    <source>
        <strain evidence="1">Pm1</strain>
    </source>
</reference>
<dbReference type="AlphaFoldDB" id="A0AAV1T9G8"/>
<gene>
    <name evidence="1" type="ORF">PM001_LOCUS3187</name>
</gene>
<evidence type="ECO:0000313" key="1">
    <source>
        <dbReference type="EMBL" id="CAK7905816.1"/>
    </source>
</evidence>